<keyword evidence="1" id="KW-0597">Phosphoprotein</keyword>
<organism evidence="3 4">
    <name type="scientific">Seonamhaeicola aphaedonensis</name>
    <dbReference type="NCBI Taxonomy" id="1461338"/>
    <lineage>
        <taxon>Bacteria</taxon>
        <taxon>Pseudomonadati</taxon>
        <taxon>Bacteroidota</taxon>
        <taxon>Flavobacteriia</taxon>
        <taxon>Flavobacteriales</taxon>
        <taxon>Flavobacteriaceae</taxon>
    </lineage>
</organism>
<name>A0A3D9HM63_9FLAO</name>
<protein>
    <submittedName>
        <fullName evidence="3">DNA-binding NarL/FixJ family response regulator</fullName>
    </submittedName>
</protein>
<dbReference type="SUPFAM" id="SSF52172">
    <property type="entry name" value="CheY-like"/>
    <property type="match status" value="1"/>
</dbReference>
<dbReference type="EMBL" id="QRDX01000001">
    <property type="protein sequence ID" value="RED50563.1"/>
    <property type="molecule type" value="Genomic_DNA"/>
</dbReference>
<dbReference type="Proteomes" id="UP000256629">
    <property type="component" value="Unassembled WGS sequence"/>
</dbReference>
<dbReference type="GO" id="GO:0000160">
    <property type="term" value="P:phosphorelay signal transduction system"/>
    <property type="evidence" value="ECO:0007669"/>
    <property type="project" value="InterPro"/>
</dbReference>
<dbReference type="Gene3D" id="3.40.50.2300">
    <property type="match status" value="1"/>
</dbReference>
<dbReference type="PROSITE" id="PS50110">
    <property type="entry name" value="RESPONSE_REGULATORY"/>
    <property type="match status" value="1"/>
</dbReference>
<proteinExistence type="predicted"/>
<feature type="modified residue" description="4-aspartylphosphate" evidence="1">
    <location>
        <position position="59"/>
    </location>
</feature>
<dbReference type="AlphaFoldDB" id="A0A3D9HM63"/>
<dbReference type="OrthoDB" id="659223at2"/>
<evidence type="ECO:0000313" key="4">
    <source>
        <dbReference type="Proteomes" id="UP000256629"/>
    </source>
</evidence>
<reference evidence="3 4" key="1">
    <citation type="submission" date="2018-07" db="EMBL/GenBank/DDBJ databases">
        <title>Genomic Encyclopedia of Type Strains, Phase III (KMG-III): the genomes of soil and plant-associated and newly described type strains.</title>
        <authorList>
            <person name="Whitman W."/>
        </authorList>
    </citation>
    <scope>NUCLEOTIDE SEQUENCE [LARGE SCALE GENOMIC DNA]</scope>
    <source>
        <strain evidence="3 4">CECT 8487</strain>
    </source>
</reference>
<feature type="domain" description="Response regulatory" evidence="2">
    <location>
        <begin position="4"/>
        <end position="132"/>
    </location>
</feature>
<dbReference type="InterPro" id="IPR001789">
    <property type="entry name" value="Sig_transdc_resp-reg_receiver"/>
</dbReference>
<evidence type="ECO:0000259" key="2">
    <source>
        <dbReference type="PROSITE" id="PS50110"/>
    </source>
</evidence>
<dbReference type="InterPro" id="IPR011006">
    <property type="entry name" value="CheY-like_superfamily"/>
</dbReference>
<dbReference type="RefSeq" id="WP_116039481.1">
    <property type="nucleotide sequence ID" value="NZ_QRDX01000001.1"/>
</dbReference>
<accession>A0A3D9HM63</accession>
<dbReference type="GO" id="GO:0003677">
    <property type="term" value="F:DNA binding"/>
    <property type="evidence" value="ECO:0007669"/>
    <property type="project" value="UniProtKB-KW"/>
</dbReference>
<keyword evidence="4" id="KW-1185">Reference proteome</keyword>
<keyword evidence="3" id="KW-0238">DNA-binding</keyword>
<comment type="caution">
    <text evidence="3">The sequence shown here is derived from an EMBL/GenBank/DDBJ whole genome shotgun (WGS) entry which is preliminary data.</text>
</comment>
<sequence length="221" mass="25149">MFKKVLVADDLGSINLGVLTIAKNLGLNNVERVEYCDDAYLRIKKGLLDNDPYDLLITDLSFKEDHRTQKYPSGEDLIKVLRKETPNLKIVVYSIEDRLQKVRRLISQYNINAYVCKGRKGLEELSKAVEEVYEDRFFISEQVSHALSNKTTLDIDDFDVLLLRNLASGKSQEEISLDFKQKNITPSSLSSIEKRLNKLKIQFSASNTIHLVAIGKDIGLI</sequence>
<evidence type="ECO:0000313" key="3">
    <source>
        <dbReference type="EMBL" id="RED50563.1"/>
    </source>
</evidence>
<gene>
    <name evidence="3" type="ORF">DFQ02_101597</name>
</gene>
<evidence type="ECO:0000256" key="1">
    <source>
        <dbReference type="PROSITE-ProRule" id="PRU00169"/>
    </source>
</evidence>